<protein>
    <submittedName>
        <fullName evidence="1">Surfeit locus protein 6-domain-containing protein</fullName>
    </submittedName>
</protein>
<sequence>MARKASIPSRDDHAVDDEKATVTSQLDQLADESVEAFELNDATGSEAGSDTGESSTSNEAGRMDGNGEDRESDKRDKEQDMESRPSVEELRERLTQKIRSLRAARKAPGSGIPGAPLNREGILKARKAKEQHRKEVLKRKRAAEEEVKQLADDDGKLITKPTSAETNDIDTSSAVFSKVTLKSGEVIAANGEIQSKKRKKGPVDLLGQLKHVEAKKARIATMDKDKRATVEEKEKWRRAIKQMEGDKVQDDEKMLKKSLKKQLKRKRKSAKEWKEREDNVLKGIKARQKKREENIAARKEMKTKGKKSKGKSPAKKKKRPGFEGGIKRKRK</sequence>
<dbReference type="Proteomes" id="UP001489719">
    <property type="component" value="Unassembled WGS sequence"/>
</dbReference>
<accession>A0ACC3TF47</accession>
<gene>
    <name evidence="1" type="ORF">V1517DRAFT_332417</name>
</gene>
<proteinExistence type="predicted"/>
<name>A0ACC3TF47_9ASCO</name>
<dbReference type="EMBL" id="MU970183">
    <property type="protein sequence ID" value="KAK9319496.1"/>
    <property type="molecule type" value="Genomic_DNA"/>
</dbReference>
<comment type="caution">
    <text evidence="1">The sequence shown here is derived from an EMBL/GenBank/DDBJ whole genome shotgun (WGS) entry which is preliminary data.</text>
</comment>
<evidence type="ECO:0000313" key="2">
    <source>
        <dbReference type="Proteomes" id="UP001489719"/>
    </source>
</evidence>
<organism evidence="1 2">
    <name type="scientific">Lipomyces orientalis</name>
    <dbReference type="NCBI Taxonomy" id="1233043"/>
    <lineage>
        <taxon>Eukaryota</taxon>
        <taxon>Fungi</taxon>
        <taxon>Dikarya</taxon>
        <taxon>Ascomycota</taxon>
        <taxon>Saccharomycotina</taxon>
        <taxon>Lipomycetes</taxon>
        <taxon>Lipomycetales</taxon>
        <taxon>Lipomycetaceae</taxon>
        <taxon>Lipomyces</taxon>
    </lineage>
</organism>
<evidence type="ECO:0000313" key="1">
    <source>
        <dbReference type="EMBL" id="KAK9319496.1"/>
    </source>
</evidence>
<keyword evidence="2" id="KW-1185">Reference proteome</keyword>
<reference evidence="2" key="1">
    <citation type="journal article" date="2024" name="Front. Bioeng. Biotechnol.">
        <title>Genome-scale model development and genomic sequencing of the oleaginous clade Lipomyces.</title>
        <authorList>
            <person name="Czajka J.J."/>
            <person name="Han Y."/>
            <person name="Kim J."/>
            <person name="Mondo S.J."/>
            <person name="Hofstad B.A."/>
            <person name="Robles A."/>
            <person name="Haridas S."/>
            <person name="Riley R."/>
            <person name="LaButti K."/>
            <person name="Pangilinan J."/>
            <person name="Andreopoulos W."/>
            <person name="Lipzen A."/>
            <person name="Yan J."/>
            <person name="Wang M."/>
            <person name="Ng V."/>
            <person name="Grigoriev I.V."/>
            <person name="Spatafora J.W."/>
            <person name="Magnuson J.K."/>
            <person name="Baker S.E."/>
            <person name="Pomraning K.R."/>
        </authorList>
    </citation>
    <scope>NUCLEOTIDE SEQUENCE [LARGE SCALE GENOMIC DNA]</scope>
    <source>
        <strain evidence="2">CBS 10300</strain>
    </source>
</reference>